<dbReference type="RefSeq" id="WP_007366566.1">
    <property type="nucleotide sequence ID" value="NZ_GL872282.1"/>
</dbReference>
<name>F0F896_9BACT</name>
<feature type="signal peptide" evidence="2">
    <location>
        <begin position="1"/>
        <end position="21"/>
    </location>
</feature>
<keyword evidence="4" id="KW-1185">Reference proteome</keyword>
<sequence>MISKRLITFCLSIFTASFTFAANHESARDALSSLLGGTFALGTILLCAAFYLIWYFLVAIMARKRNRNVALWILFSLLGTPWLMMLILFCIGKDEPSNRRYND</sequence>
<dbReference type="EMBL" id="AEWX01000025">
    <property type="protein sequence ID" value="EGC19691.1"/>
    <property type="molecule type" value="Genomic_DNA"/>
</dbReference>
<keyword evidence="1" id="KW-0812">Transmembrane</keyword>
<comment type="caution">
    <text evidence="3">The sequence shown here is derived from an EMBL/GenBank/DDBJ whole genome shotgun (WGS) entry which is preliminary data.</text>
</comment>
<proteinExistence type="predicted"/>
<feature type="transmembrane region" description="Helical" evidence="1">
    <location>
        <begin position="69"/>
        <end position="89"/>
    </location>
</feature>
<protein>
    <submittedName>
        <fullName evidence="3">Putative adenovirus E3B protein</fullName>
    </submittedName>
</protein>
<keyword evidence="1" id="KW-1133">Transmembrane helix</keyword>
<dbReference type="Proteomes" id="UP000005697">
    <property type="component" value="Unassembled WGS sequence"/>
</dbReference>
<organism evidence="3 4">
    <name type="scientific">Prevotella multiformis DSM 16608</name>
    <dbReference type="NCBI Taxonomy" id="888743"/>
    <lineage>
        <taxon>Bacteria</taxon>
        <taxon>Pseudomonadati</taxon>
        <taxon>Bacteroidota</taxon>
        <taxon>Bacteroidia</taxon>
        <taxon>Bacteroidales</taxon>
        <taxon>Prevotellaceae</taxon>
        <taxon>Prevotella</taxon>
    </lineage>
</organism>
<feature type="transmembrane region" description="Helical" evidence="1">
    <location>
        <begin position="31"/>
        <end position="57"/>
    </location>
</feature>
<gene>
    <name evidence="3" type="ORF">HMPREF9141_1813</name>
</gene>
<reference evidence="3 4" key="1">
    <citation type="submission" date="2011-01" db="EMBL/GenBank/DDBJ databases">
        <authorList>
            <person name="Muzny D."/>
            <person name="Qin X."/>
            <person name="Deng J."/>
            <person name="Jiang H."/>
            <person name="Liu Y."/>
            <person name="Qu J."/>
            <person name="Song X.-Z."/>
            <person name="Zhang L."/>
            <person name="Thornton R."/>
            <person name="Coyle M."/>
            <person name="Francisco L."/>
            <person name="Jackson L."/>
            <person name="Javaid M."/>
            <person name="Korchina V."/>
            <person name="Kovar C."/>
            <person name="Mata R."/>
            <person name="Mathew T."/>
            <person name="Ngo R."/>
            <person name="Nguyen L."/>
            <person name="Nguyen N."/>
            <person name="Okwuonu G."/>
            <person name="Ongeri F."/>
            <person name="Pham C."/>
            <person name="Simmons D."/>
            <person name="Wilczek-Boney K."/>
            <person name="Hale W."/>
            <person name="Jakkamsetti A."/>
            <person name="Pham P."/>
            <person name="Ruth R."/>
            <person name="San Lucas F."/>
            <person name="Warren J."/>
            <person name="Zhang J."/>
            <person name="Zhao Z."/>
            <person name="Zhou C."/>
            <person name="Zhu D."/>
            <person name="Lee S."/>
            <person name="Bess C."/>
            <person name="Blankenburg K."/>
            <person name="Forbes L."/>
            <person name="Fu Q."/>
            <person name="Gubbala S."/>
            <person name="Hirani K."/>
            <person name="Jayaseelan J.C."/>
            <person name="Lara F."/>
            <person name="Munidasa M."/>
            <person name="Palculict T."/>
            <person name="Patil S."/>
            <person name="Pu L.-L."/>
            <person name="Saada N."/>
            <person name="Tang L."/>
            <person name="Weissenberger G."/>
            <person name="Zhu Y."/>
            <person name="Hemphill L."/>
            <person name="Shang Y."/>
            <person name="Youmans B."/>
            <person name="Ayvaz T."/>
            <person name="Ross M."/>
            <person name="Santibanez J."/>
            <person name="Aqrawi P."/>
            <person name="Gross S."/>
            <person name="Joshi V."/>
            <person name="Fowler G."/>
            <person name="Nazareth L."/>
            <person name="Reid J."/>
            <person name="Worley K."/>
            <person name="Petrosino J."/>
            <person name="Highlander S."/>
            <person name="Gibbs R."/>
        </authorList>
    </citation>
    <scope>NUCLEOTIDE SEQUENCE [LARGE SCALE GENOMIC DNA]</scope>
    <source>
        <strain evidence="3 4">DSM 16608</strain>
    </source>
</reference>
<evidence type="ECO:0000256" key="2">
    <source>
        <dbReference type="SAM" id="SignalP"/>
    </source>
</evidence>
<dbReference type="HOGENOM" id="CLU_2289040_0_0_10"/>
<feature type="chain" id="PRO_5003247230" evidence="2">
    <location>
        <begin position="22"/>
        <end position="103"/>
    </location>
</feature>
<accession>F0F896</accession>
<evidence type="ECO:0000313" key="3">
    <source>
        <dbReference type="EMBL" id="EGC19691.1"/>
    </source>
</evidence>
<dbReference type="OrthoDB" id="1076717at2"/>
<evidence type="ECO:0000256" key="1">
    <source>
        <dbReference type="SAM" id="Phobius"/>
    </source>
</evidence>
<evidence type="ECO:0000313" key="4">
    <source>
        <dbReference type="Proteomes" id="UP000005697"/>
    </source>
</evidence>
<keyword evidence="2" id="KW-0732">Signal</keyword>
<keyword evidence="1" id="KW-0472">Membrane</keyword>
<dbReference type="AlphaFoldDB" id="F0F896"/>